<comment type="similarity">
    <text evidence="2 7">Belongs to the thioredoxin family. DsbC subfamily.</text>
</comment>
<dbReference type="InterPro" id="IPR051470">
    <property type="entry name" value="Thiol:disulfide_interchange"/>
</dbReference>
<evidence type="ECO:0000256" key="5">
    <source>
        <dbReference type="ARBA" id="ARBA00023157"/>
    </source>
</evidence>
<evidence type="ECO:0000256" key="1">
    <source>
        <dbReference type="ARBA" id="ARBA00004418"/>
    </source>
</evidence>
<dbReference type="Gene3D" id="3.40.30.10">
    <property type="entry name" value="Glutaredoxin"/>
    <property type="match status" value="1"/>
</dbReference>
<dbReference type="Gene3D" id="3.10.450.70">
    <property type="entry name" value="Disulphide bond isomerase, DsbC/G, N-terminal"/>
    <property type="match status" value="1"/>
</dbReference>
<proteinExistence type="inferred from homology"/>
<sequence length="255" mass="27764">MPNITHEVELMIRRSSVFFLALATAILPLSANADTVPDQLTETLSVNGQRMPVERVEPTPLEGIFSVRLESGETFYSNASGSHFLVGDLYDNSGEGLVNLTEQSRNQERATAIEEIPESERVVFRGTQPTRATVVVFTDPTCPYCAQLHEQVPELNERGIEIHYLAFPRSGMNGAAARTMQQIWCADNSGDAMTRAKQGEALTNASSCDNPVAAQYDLGMQLGVQGTPALILPDGRLVPGYVPPQRLADMLGLDD</sequence>
<feature type="chain" id="PRO_5031604806" description="Thiol:disulfide interchange protein" evidence="7">
    <location>
        <begin position="34"/>
        <end position="255"/>
    </location>
</feature>
<evidence type="ECO:0000256" key="2">
    <source>
        <dbReference type="ARBA" id="ARBA00009813"/>
    </source>
</evidence>
<dbReference type="Pfam" id="PF10411">
    <property type="entry name" value="DsbC_N"/>
    <property type="match status" value="1"/>
</dbReference>
<dbReference type="InterPro" id="IPR017937">
    <property type="entry name" value="Thioredoxin_CS"/>
</dbReference>
<comment type="caution">
    <text evidence="10">The sequence shown here is derived from an EMBL/GenBank/DDBJ whole genome shotgun (WGS) entry which is preliminary data.</text>
</comment>
<keyword evidence="5" id="KW-1015">Disulfide bond</keyword>
<dbReference type="AlphaFoldDB" id="A0A7X3KPG8"/>
<dbReference type="InterPro" id="IPR009094">
    <property type="entry name" value="DiS-bond_isomerase_DsbC/G_N_sf"/>
</dbReference>
<dbReference type="InterPro" id="IPR033954">
    <property type="entry name" value="DiS-bond_Isoase_DsbC/G"/>
</dbReference>
<dbReference type="PROSITE" id="PS00194">
    <property type="entry name" value="THIOREDOXIN_1"/>
    <property type="match status" value="1"/>
</dbReference>
<dbReference type="InterPro" id="IPR018950">
    <property type="entry name" value="DiS-bond_isomerase_DsbC/G_N"/>
</dbReference>
<evidence type="ECO:0000256" key="7">
    <source>
        <dbReference type="RuleBase" id="RU364038"/>
    </source>
</evidence>
<keyword evidence="11" id="KW-1185">Reference proteome</keyword>
<dbReference type="RefSeq" id="WP_160417579.1">
    <property type="nucleotide sequence ID" value="NZ_WTKP01000002.1"/>
</dbReference>
<evidence type="ECO:0000313" key="11">
    <source>
        <dbReference type="Proteomes" id="UP000437638"/>
    </source>
</evidence>
<dbReference type="PANTHER" id="PTHR35272:SF3">
    <property type="entry name" value="THIOL:DISULFIDE INTERCHANGE PROTEIN DSBC"/>
    <property type="match status" value="1"/>
</dbReference>
<keyword evidence="4 7" id="KW-0574">Periplasm</keyword>
<reference evidence="10 11" key="1">
    <citation type="submission" date="2019-12" db="EMBL/GenBank/DDBJ databases">
        <title>Halomonas rutogse sp. nov. isolated from two lakes on Tibetan Plateau.</title>
        <authorList>
            <person name="Gao P."/>
        </authorList>
    </citation>
    <scope>NUCLEOTIDE SEQUENCE [LARGE SCALE GENOMIC DNA]</scope>
    <source>
        <strain evidence="10 11">ZH2S</strain>
    </source>
</reference>
<dbReference type="Proteomes" id="UP000437638">
    <property type="component" value="Unassembled WGS sequence"/>
</dbReference>
<feature type="domain" description="Thioredoxin-like fold" evidence="9">
    <location>
        <begin position="131"/>
        <end position="251"/>
    </location>
</feature>
<evidence type="ECO:0000256" key="3">
    <source>
        <dbReference type="ARBA" id="ARBA00022729"/>
    </source>
</evidence>
<dbReference type="CDD" id="cd03020">
    <property type="entry name" value="DsbA_DsbC_DsbG"/>
    <property type="match status" value="1"/>
</dbReference>
<accession>A0A7X3KPG8</accession>
<name>A0A7X3KPG8_9GAMM</name>
<evidence type="ECO:0000259" key="9">
    <source>
        <dbReference type="Pfam" id="PF13098"/>
    </source>
</evidence>
<dbReference type="GO" id="GO:0042597">
    <property type="term" value="C:periplasmic space"/>
    <property type="evidence" value="ECO:0007669"/>
    <property type="project" value="UniProtKB-SubCell"/>
</dbReference>
<protein>
    <recommendedName>
        <fullName evidence="7">Thiol:disulfide interchange protein</fullName>
    </recommendedName>
</protein>
<keyword evidence="6 7" id="KW-0676">Redox-active center</keyword>
<feature type="signal peptide" evidence="7">
    <location>
        <begin position="1"/>
        <end position="33"/>
    </location>
</feature>
<dbReference type="Pfam" id="PF13098">
    <property type="entry name" value="Thioredoxin_2"/>
    <property type="match status" value="1"/>
</dbReference>
<dbReference type="EMBL" id="WTKP01000002">
    <property type="protein sequence ID" value="MWJ27390.1"/>
    <property type="molecule type" value="Genomic_DNA"/>
</dbReference>
<gene>
    <name evidence="10" type="ORF">GPM19_04070</name>
</gene>
<evidence type="ECO:0000313" key="10">
    <source>
        <dbReference type="EMBL" id="MWJ27390.1"/>
    </source>
</evidence>
<organism evidence="10 11">
    <name type="scientific">Vreelandella zhuhanensis</name>
    <dbReference type="NCBI Taxonomy" id="2684210"/>
    <lineage>
        <taxon>Bacteria</taxon>
        <taxon>Pseudomonadati</taxon>
        <taxon>Pseudomonadota</taxon>
        <taxon>Gammaproteobacteria</taxon>
        <taxon>Oceanospirillales</taxon>
        <taxon>Halomonadaceae</taxon>
        <taxon>Vreelandella</taxon>
    </lineage>
</organism>
<dbReference type="InterPro" id="IPR036249">
    <property type="entry name" value="Thioredoxin-like_sf"/>
</dbReference>
<comment type="subcellular location">
    <subcellularLocation>
        <location evidence="1 7">Periplasm</location>
    </subcellularLocation>
</comment>
<evidence type="ECO:0000259" key="8">
    <source>
        <dbReference type="Pfam" id="PF10411"/>
    </source>
</evidence>
<comment type="function">
    <text evidence="7">Required for disulfide bond formation in some periplasmic proteins. Acts by transferring its disulfide bond to other proteins and is reduced in the process.</text>
</comment>
<evidence type="ECO:0000256" key="4">
    <source>
        <dbReference type="ARBA" id="ARBA00022764"/>
    </source>
</evidence>
<feature type="domain" description="Disulphide bond isomerase DsbC/G N-terminal" evidence="8">
    <location>
        <begin position="33"/>
        <end position="102"/>
    </location>
</feature>
<keyword evidence="3 7" id="KW-0732">Signal</keyword>
<dbReference type="SUPFAM" id="SSF54423">
    <property type="entry name" value="DsbC/DsbG N-terminal domain-like"/>
    <property type="match status" value="1"/>
</dbReference>
<dbReference type="InterPro" id="IPR012336">
    <property type="entry name" value="Thioredoxin-like_fold"/>
</dbReference>
<dbReference type="PANTHER" id="PTHR35272">
    <property type="entry name" value="THIOL:DISULFIDE INTERCHANGE PROTEIN DSBC-RELATED"/>
    <property type="match status" value="1"/>
</dbReference>
<evidence type="ECO:0000256" key="6">
    <source>
        <dbReference type="ARBA" id="ARBA00023284"/>
    </source>
</evidence>
<dbReference type="SUPFAM" id="SSF52833">
    <property type="entry name" value="Thioredoxin-like"/>
    <property type="match status" value="1"/>
</dbReference>